<name>A0A0D3JST1_EMIH1</name>
<dbReference type="Pfam" id="PF03269">
    <property type="entry name" value="DUF268"/>
    <property type="match status" value="1"/>
</dbReference>
<dbReference type="KEGG" id="ehx:EMIHUDRAFT_100593"/>
<dbReference type="RefSeq" id="XP_005778995.1">
    <property type="nucleotide sequence ID" value="XM_005778938.1"/>
</dbReference>
<dbReference type="Proteomes" id="UP000013827">
    <property type="component" value="Unassembled WGS sequence"/>
</dbReference>
<reference evidence="3" key="1">
    <citation type="journal article" date="2013" name="Nature">
        <title>Pan genome of the phytoplankton Emiliania underpins its global distribution.</title>
        <authorList>
            <person name="Read B.A."/>
            <person name="Kegel J."/>
            <person name="Klute M.J."/>
            <person name="Kuo A."/>
            <person name="Lefebvre S.C."/>
            <person name="Maumus F."/>
            <person name="Mayer C."/>
            <person name="Miller J."/>
            <person name="Monier A."/>
            <person name="Salamov A."/>
            <person name="Young J."/>
            <person name="Aguilar M."/>
            <person name="Claverie J.M."/>
            <person name="Frickenhaus S."/>
            <person name="Gonzalez K."/>
            <person name="Herman E.K."/>
            <person name="Lin Y.C."/>
            <person name="Napier J."/>
            <person name="Ogata H."/>
            <person name="Sarno A.F."/>
            <person name="Shmutz J."/>
            <person name="Schroeder D."/>
            <person name="de Vargas C."/>
            <person name="Verret F."/>
            <person name="von Dassow P."/>
            <person name="Valentin K."/>
            <person name="Van de Peer Y."/>
            <person name="Wheeler G."/>
            <person name="Dacks J.B."/>
            <person name="Delwiche C.F."/>
            <person name="Dyhrman S.T."/>
            <person name="Glockner G."/>
            <person name="John U."/>
            <person name="Richards T."/>
            <person name="Worden A.Z."/>
            <person name="Zhang X."/>
            <person name="Grigoriev I.V."/>
            <person name="Allen A.E."/>
            <person name="Bidle K."/>
            <person name="Borodovsky M."/>
            <person name="Bowler C."/>
            <person name="Brownlee C."/>
            <person name="Cock J.M."/>
            <person name="Elias M."/>
            <person name="Gladyshev V.N."/>
            <person name="Groth M."/>
            <person name="Guda C."/>
            <person name="Hadaegh A."/>
            <person name="Iglesias-Rodriguez M.D."/>
            <person name="Jenkins J."/>
            <person name="Jones B.M."/>
            <person name="Lawson T."/>
            <person name="Leese F."/>
            <person name="Lindquist E."/>
            <person name="Lobanov A."/>
            <person name="Lomsadze A."/>
            <person name="Malik S.B."/>
            <person name="Marsh M.E."/>
            <person name="Mackinder L."/>
            <person name="Mock T."/>
            <person name="Mueller-Roeber B."/>
            <person name="Pagarete A."/>
            <person name="Parker M."/>
            <person name="Probert I."/>
            <person name="Quesneville H."/>
            <person name="Raines C."/>
            <person name="Rensing S.A."/>
            <person name="Riano-Pachon D.M."/>
            <person name="Richier S."/>
            <person name="Rokitta S."/>
            <person name="Shiraiwa Y."/>
            <person name="Soanes D.M."/>
            <person name="van der Giezen M."/>
            <person name="Wahlund T.M."/>
            <person name="Williams B."/>
            <person name="Wilson W."/>
            <person name="Wolfe G."/>
            <person name="Wurch L.L."/>
        </authorList>
    </citation>
    <scope>NUCLEOTIDE SEQUENCE</scope>
</reference>
<evidence type="ECO:0000256" key="1">
    <source>
        <dbReference type="SAM" id="MobiDB-lite"/>
    </source>
</evidence>
<evidence type="ECO:0008006" key="4">
    <source>
        <dbReference type="Google" id="ProtNLM"/>
    </source>
</evidence>
<sequence>MSDEQICRQLLWASLRSTVRPCSNSTPHQPRSDGKVQRATVHPGQLSVGTHGLVGWDSGRPVWTEALLAALDRRLEQGQSVSPPDYPHAAEDVLLALTQVAALGATQPRTAVWSSISPWLESALLRNGVARRVLTVDYNAPRIDARGDRLMAMELGQACSHYCSRGSAFDLIVSFSGIEHDGLGRYHDPLDPDGDLAAMREVWLQLRPGGVLLLGVPTSDTDATIVNGHRLYGPTRLPLLIRDFELVARVWDGHVVRGGLERANETPTLWYGRTGRVMRRGFAPRGDWGRSRHPGGEYWDWQHQPVLVLRKPKRRAAEMLPGWVAKWSAAVQEGRCKQMPDWHVRP</sequence>
<dbReference type="EnsemblProtists" id="EOD26566">
    <property type="protein sequence ID" value="EOD26566"/>
    <property type="gene ID" value="EMIHUDRAFT_100593"/>
</dbReference>
<evidence type="ECO:0000313" key="2">
    <source>
        <dbReference type="EnsemblProtists" id="EOD26566"/>
    </source>
</evidence>
<feature type="region of interest" description="Disordered" evidence="1">
    <location>
        <begin position="20"/>
        <end position="40"/>
    </location>
</feature>
<dbReference type="InterPro" id="IPR029063">
    <property type="entry name" value="SAM-dependent_MTases_sf"/>
</dbReference>
<organism evidence="2 3">
    <name type="scientific">Emiliania huxleyi (strain CCMP1516)</name>
    <dbReference type="NCBI Taxonomy" id="280463"/>
    <lineage>
        <taxon>Eukaryota</taxon>
        <taxon>Haptista</taxon>
        <taxon>Haptophyta</taxon>
        <taxon>Prymnesiophyceae</taxon>
        <taxon>Isochrysidales</taxon>
        <taxon>Noelaerhabdaceae</taxon>
        <taxon>Emiliania</taxon>
    </lineage>
</organism>
<protein>
    <recommendedName>
        <fullName evidence="4">Methyltransferase type 11 domain-containing protein</fullName>
    </recommendedName>
</protein>
<dbReference type="GeneID" id="17272112"/>
<dbReference type="SUPFAM" id="SSF53335">
    <property type="entry name" value="S-adenosyl-L-methionine-dependent methyltransferases"/>
    <property type="match status" value="1"/>
</dbReference>
<evidence type="ECO:0000313" key="3">
    <source>
        <dbReference type="Proteomes" id="UP000013827"/>
    </source>
</evidence>
<dbReference type="HOGENOM" id="CLU_884051_0_0_1"/>
<accession>A0A0D3JST1</accession>
<dbReference type="PaxDb" id="2903-EOD26566"/>
<proteinExistence type="predicted"/>
<reference evidence="2" key="2">
    <citation type="submission" date="2024-10" db="UniProtKB">
        <authorList>
            <consortium name="EnsemblProtists"/>
        </authorList>
    </citation>
    <scope>IDENTIFICATION</scope>
</reference>
<keyword evidence="3" id="KW-1185">Reference proteome</keyword>
<dbReference type="AlphaFoldDB" id="A0A0D3JST1"/>
<feature type="compositionally biased region" description="Polar residues" evidence="1">
    <location>
        <begin position="20"/>
        <end position="29"/>
    </location>
</feature>
<dbReference type="InterPro" id="IPR004951">
    <property type="entry name" value="DUF268_CAE_spp"/>
</dbReference>
<dbReference type="Gene3D" id="3.40.50.150">
    <property type="entry name" value="Vaccinia Virus protein VP39"/>
    <property type="match status" value="1"/>
</dbReference>